<dbReference type="InterPro" id="IPR007497">
    <property type="entry name" value="SIMPL/DUF541"/>
</dbReference>
<dbReference type="RefSeq" id="WP_211468734.1">
    <property type="nucleotide sequence ID" value="NZ_JAGSXH010000048.1"/>
</dbReference>
<comment type="caution">
    <text evidence="2">The sequence shown here is derived from an EMBL/GenBank/DDBJ whole genome shotgun (WGS) entry which is preliminary data.</text>
</comment>
<dbReference type="Gene3D" id="3.30.70.2970">
    <property type="entry name" value="Protein of unknown function (DUF541), domain 2"/>
    <property type="match status" value="1"/>
</dbReference>
<dbReference type="Gene3D" id="3.30.110.170">
    <property type="entry name" value="Protein of unknown function (DUF541), domain 1"/>
    <property type="match status" value="1"/>
</dbReference>
<proteinExistence type="predicted"/>
<evidence type="ECO:0000256" key="1">
    <source>
        <dbReference type="SAM" id="MobiDB-lite"/>
    </source>
</evidence>
<feature type="region of interest" description="Disordered" evidence="1">
    <location>
        <begin position="1"/>
        <end position="44"/>
    </location>
</feature>
<evidence type="ECO:0000313" key="2">
    <source>
        <dbReference type="EMBL" id="MBS2964370.1"/>
    </source>
</evidence>
<keyword evidence="3" id="KW-1185">Reference proteome</keyword>
<dbReference type="EMBL" id="JAGSXH010000048">
    <property type="protein sequence ID" value="MBS2964370.1"/>
    <property type="molecule type" value="Genomic_DNA"/>
</dbReference>
<dbReference type="PANTHER" id="PTHR34387">
    <property type="entry name" value="SLR1258 PROTEIN"/>
    <property type="match status" value="1"/>
</dbReference>
<reference evidence="2" key="1">
    <citation type="submission" date="2021-04" db="EMBL/GenBank/DDBJ databases">
        <title>Genome based classification of Actinospica acidithermotolerans sp. nov., an actinobacterium isolated from an Indonesian hot spring.</title>
        <authorList>
            <person name="Kusuma A.B."/>
            <person name="Putra K.E."/>
            <person name="Nafisah S."/>
            <person name="Loh J."/>
            <person name="Nouioui I."/>
            <person name="Goodfellow M."/>
        </authorList>
    </citation>
    <scope>NUCLEOTIDE SEQUENCE</scope>
    <source>
        <strain evidence="2">DSM 45618</strain>
    </source>
</reference>
<dbReference type="InterPro" id="IPR052022">
    <property type="entry name" value="26kDa_periplasmic_antigen"/>
</dbReference>
<dbReference type="GO" id="GO:0006974">
    <property type="term" value="P:DNA damage response"/>
    <property type="evidence" value="ECO:0007669"/>
    <property type="project" value="TreeGrafter"/>
</dbReference>
<sequence length="271" mass="28999">MQSAPYEPAEVRSAGATTQSVQSVPAPAPAVGGSLPDPMPRPRSEARAAAVISVRGEATMLVDPEVADLTVSVTAHARDRREAFERLVKRNDEVLDLVRSYGDSVDRVESTGLSVAPEMRRGKDEKIRSYAGTVRVRVTVADLAILGELIARLTEVEASALEGPFWRLRRSSPIYRETRARAVAEAVARARDYAEALGSRITGLIELADTGLSSRSVTQAPRPGGPVVYSARAVGAAQPEPAALDLEPQQQTVYASVEASFQAAQPEFPLL</sequence>
<organism evidence="2 3">
    <name type="scientific">Actinocrinis puniceicyclus</name>
    <dbReference type="NCBI Taxonomy" id="977794"/>
    <lineage>
        <taxon>Bacteria</taxon>
        <taxon>Bacillati</taxon>
        <taxon>Actinomycetota</taxon>
        <taxon>Actinomycetes</taxon>
        <taxon>Catenulisporales</taxon>
        <taxon>Actinospicaceae</taxon>
        <taxon>Actinocrinis</taxon>
    </lineage>
</organism>
<dbReference type="Proteomes" id="UP000677913">
    <property type="component" value="Unassembled WGS sequence"/>
</dbReference>
<dbReference type="PANTHER" id="PTHR34387:SF2">
    <property type="entry name" value="SLR1258 PROTEIN"/>
    <property type="match status" value="1"/>
</dbReference>
<gene>
    <name evidence="2" type="ORF">KGA66_15025</name>
</gene>
<accession>A0A8J7WPB3</accession>
<dbReference type="Pfam" id="PF04402">
    <property type="entry name" value="SIMPL"/>
    <property type="match status" value="1"/>
</dbReference>
<dbReference type="AlphaFoldDB" id="A0A8J7WPB3"/>
<name>A0A8J7WPB3_9ACTN</name>
<protein>
    <submittedName>
        <fullName evidence="2">SIMPL domain-containing protein</fullName>
    </submittedName>
</protein>
<evidence type="ECO:0000313" key="3">
    <source>
        <dbReference type="Proteomes" id="UP000677913"/>
    </source>
</evidence>